<name>D5HCL6_SALRM</name>
<evidence type="ECO:0000313" key="2">
    <source>
        <dbReference type="Proteomes" id="UP000000933"/>
    </source>
</evidence>
<dbReference type="Pfam" id="PF13384">
    <property type="entry name" value="HTH_23"/>
    <property type="match status" value="1"/>
</dbReference>
<dbReference type="SUPFAM" id="SSF46689">
    <property type="entry name" value="Homeodomain-like"/>
    <property type="match status" value="1"/>
</dbReference>
<dbReference type="Proteomes" id="UP000000933">
    <property type="component" value="Chromosome"/>
</dbReference>
<dbReference type="AlphaFoldDB" id="D5HCL6"/>
<accession>D5HCL6</accession>
<proteinExistence type="predicted"/>
<reference evidence="2" key="2">
    <citation type="submission" date="2010-04" db="EMBL/GenBank/DDBJ databases">
        <title>Genome sequence of Salinibacter ruber M8.</title>
        <authorList>
            <consortium name="Genoscope"/>
        </authorList>
    </citation>
    <scope>NUCLEOTIDE SEQUENCE [LARGE SCALE GENOMIC DNA]</scope>
    <source>
        <strain evidence="2">M8</strain>
    </source>
</reference>
<organism evidence="1 2">
    <name type="scientific">Salinibacter ruber (strain M8)</name>
    <dbReference type="NCBI Taxonomy" id="761659"/>
    <lineage>
        <taxon>Bacteria</taxon>
        <taxon>Pseudomonadati</taxon>
        <taxon>Rhodothermota</taxon>
        <taxon>Rhodothermia</taxon>
        <taxon>Rhodothermales</taxon>
        <taxon>Salinibacteraceae</taxon>
        <taxon>Salinibacter</taxon>
    </lineage>
</organism>
<dbReference type="KEGG" id="srm:SRM_02850"/>
<reference evidence="1 2" key="1">
    <citation type="journal article" date="2010" name="ISME J.">
        <title>Fine-scale evolution: genomic, phenotypic and ecological differentiation in two coexisting Salinibacter ruber strains.</title>
        <authorList>
            <person name="Pena A."/>
            <person name="Teeling H."/>
            <person name="Huerta-Cepas J."/>
            <person name="Santos F."/>
            <person name="Yarza P."/>
            <person name="Brito-Echeverria J."/>
            <person name="Lucio M."/>
            <person name="Schmitt-Kopplin P."/>
            <person name="Meseguer I."/>
            <person name="Schenowitz C."/>
            <person name="Dossat C."/>
            <person name="Barbe V."/>
            <person name="Dopazo J."/>
            <person name="Rossello-Mora R."/>
            <person name="Schuler M."/>
            <person name="Glockner F.O."/>
            <person name="Amann R."/>
            <person name="Gabaldon T."/>
            <person name="Anton J."/>
        </authorList>
    </citation>
    <scope>NUCLEOTIDE SEQUENCE [LARGE SCALE GENOMIC DNA]</scope>
    <source>
        <strain evidence="1 2">M8</strain>
    </source>
</reference>
<dbReference type="HOGENOM" id="CLU_125009_0_0_10"/>
<dbReference type="EMBL" id="FP565814">
    <property type="protein sequence ID" value="CBH25771.1"/>
    <property type="molecule type" value="Genomic_DNA"/>
</dbReference>
<dbReference type="InterPro" id="IPR009057">
    <property type="entry name" value="Homeodomain-like_sf"/>
</dbReference>
<protein>
    <submittedName>
        <fullName evidence="1">Transposase</fullName>
    </submittedName>
</protein>
<evidence type="ECO:0000313" key="1">
    <source>
        <dbReference type="EMBL" id="CBH25771.1"/>
    </source>
</evidence>
<sequence>MLPTMYNLPEIDEPVDWLDAQVRSEQDAQVQRRLQMLLLLKTGEAKSRSAAARHLGVHRNTIDNWLGLCGEGGIKKLYEIQEPGPAPGQQSIPPEAMKALKRRLSEPQGFGSYKEIQRWLAEEQDVDLCYSTACRIVRYDLRAKLKTPRPSHPKKATRSK</sequence>
<gene>
    <name evidence="1" type="ordered locus">SRM_02850</name>
</gene>